<organism evidence="2 3">
    <name type="scientific">Plasmodium gaboni</name>
    <dbReference type="NCBI Taxonomy" id="647221"/>
    <lineage>
        <taxon>Eukaryota</taxon>
        <taxon>Sar</taxon>
        <taxon>Alveolata</taxon>
        <taxon>Apicomplexa</taxon>
        <taxon>Aconoidasida</taxon>
        <taxon>Haemosporida</taxon>
        <taxon>Plasmodiidae</taxon>
        <taxon>Plasmodium</taxon>
        <taxon>Plasmodium (Laverania)</taxon>
    </lineage>
</organism>
<accession>A0ABY1UGZ9</accession>
<feature type="transmembrane region" description="Helical" evidence="1">
    <location>
        <begin position="1297"/>
        <end position="1314"/>
    </location>
</feature>
<feature type="transmembrane region" description="Helical" evidence="1">
    <location>
        <begin position="1261"/>
        <end position="1285"/>
    </location>
</feature>
<reference evidence="2 3" key="1">
    <citation type="submission" date="2016-09" db="EMBL/GenBank/DDBJ databases">
        <authorList>
            <consortium name="Pathogen Informatics"/>
            <person name="Sun Q."/>
            <person name="Inoue M."/>
        </authorList>
    </citation>
    <scope>NUCLEOTIDE SEQUENCE [LARGE SCALE GENOMIC DNA]</scope>
</reference>
<dbReference type="Proteomes" id="UP000831156">
    <property type="component" value="Chromosome 2"/>
</dbReference>
<keyword evidence="1" id="KW-1133">Transmembrane helix</keyword>
<dbReference type="EMBL" id="LT969425">
    <property type="protein sequence ID" value="SOV10456.1"/>
    <property type="molecule type" value="Genomic_DNA"/>
</dbReference>
<evidence type="ECO:0000313" key="2">
    <source>
        <dbReference type="EMBL" id="SOV10456.1"/>
    </source>
</evidence>
<sequence>MSFFLQTFKNLPRVKLKIKRNKEYEKNLDNLANLSNHTKLIRIDINGKVNKCSRYFFNKDKYIYVNNIEDMKRFDETNNKNKKNIQNNYNKNKKNCYNKKNIQNSYNNNNNYSDTFHIRCKHQGTNQSLKKDNIICIDKIKKEHPNCKRKRKEEEKYKNFISTYNLSEEEIIYMRFIYKIKIKNIFALINNIRKNIYINKYQANIILNCIYKYLCVHCYTLSKEEFFFFVYIFPQDIKYSSKVLSYLVNLLQCVKKKNGSIQNNLYYNNNSFFNCLTMNECIDLICEINLYYLNISIKNIYLDYLNEYIKDIKIQHIFQLFTEGSYLFLLPDDEIHINPIHTHNSFLKKMNSYITSNEFIIHINDKILNGYIKFLSYYLSNNIYYLHILFKDLYITIHKKILINNYHILIKHYKNTTDYIIHITNKNEILNYLNTIFLNNYHSFYNQKDKNLNLKVKIFSSHLNYKQHDTHINVNDQSHKNENVKSDTCHDLYQYMHSNNNNKKKIIINHNEYITTTDTTQNYCHPNLFSSQREEDTNVNNILYDVHKKKQTCQYEKNKSYDIIQDDYIREDMQQQQPPKKKKNIKMCDNLSLYIKEREKEKEKEKEKPFFIINDQHANDKTDIHSYHNKKFLNNKIKNLQNNNFNINKNIPLLYDKEKLFLFTYAYDKIQTYTYEELKLKYNISTKIVDKNIKMFLKFLKNCHNNENTYVDNIIYKKNIFQLLASMKNNLINKINCHKYLNDFIYSWCDIKHLYQNDRKLFLNSNMNEEWSLENNMKHDIIQMDDKIEDIQILRNNNISCNHLYNNNNKKDETYLIDKNRSIHNIYYLENKEYFLNLINNIYSNKYYDNTFFYTCQINSLSKGLYYFLNYYIYVISTNKEINKKNNMYDNNNMNSVNFFINNFTNTFYEMVTYLLKNLYKIHISKFFYIFLALSKFFSINSYKLNNYNKRQNFMHIENILYILYLIRKNKYEHVKSILYDKCNENYFMFNENKNFKVENANVLYNIILNKFSIEDNDELIIFYKRNEHNNNNKKVVDNINNINNINNVNNMNNINNINNMNNINNTYNKTQHCNNKTPIQKKEDTHSLHNHLYNNLNFLIMFLNNYLDNTKNFKVSHFLITLFYINKIIPTNMKHIYHLETYLNKKYTNYKNRFFYIYNGLELLKKSYAIQIKKLYIQSNNNIYNTYNIYNIYKYNIYDNIDNIFIKKKNIFCYTNNLNLLYFTYIYSMNKFYYSTLYYNISKYFYYKINIDNIKFKDKIILFFILTQCKYIYNNFFILLLQKILYSYEIKKVEKLSLYIISNIILLLIKNSNMKLNIKKKKYINIFSNDIYNNNNNNNNLLNNSFIHKKLSSIEWKYIFPMDLFISQNLSYQTQLIISKFEDNIINIDNNHNYNDNIKIKNQKYIKYIKYKKYKKNQVYIHNEKYIKTSIINLNKFKNQLFTHIPLLMRQYKKYIKSNDKNNTINNKEQINNQNNHLISHTFNNIESSFIFFDDHIEHEIFTLSQKFLSYDYVTTHFNISNKSLYYDLLVYLKCENF</sequence>
<keyword evidence="1" id="KW-0812">Transmembrane</keyword>
<name>A0ABY1UGZ9_9APIC</name>
<gene>
    <name evidence="2" type="ORF">PGABG01_0214900</name>
</gene>
<feature type="transmembrane region" description="Helical" evidence="1">
    <location>
        <begin position="1221"/>
        <end position="1240"/>
    </location>
</feature>
<protein>
    <submittedName>
        <fullName evidence="2">Uncharacterized protein</fullName>
    </submittedName>
</protein>
<evidence type="ECO:0000313" key="3">
    <source>
        <dbReference type="Proteomes" id="UP000831156"/>
    </source>
</evidence>
<keyword evidence="1" id="KW-0472">Membrane</keyword>
<evidence type="ECO:0000256" key="1">
    <source>
        <dbReference type="SAM" id="Phobius"/>
    </source>
</evidence>
<proteinExistence type="predicted"/>
<keyword evidence="3" id="KW-1185">Reference proteome</keyword>